<dbReference type="RefSeq" id="WP_369268648.1">
    <property type="nucleotide sequence ID" value="NZ_CP163432.1"/>
</dbReference>
<protein>
    <submittedName>
        <fullName evidence="1">Uncharacterized protein</fullName>
    </submittedName>
</protein>
<proteinExistence type="predicted"/>
<accession>A0AB39MSP8</accession>
<reference evidence="1" key="1">
    <citation type="submission" date="2024-07" db="EMBL/GenBank/DDBJ databases">
        <authorList>
            <person name="Yu S.T."/>
        </authorList>
    </citation>
    <scope>NUCLEOTIDE SEQUENCE</scope>
    <source>
        <strain evidence="1">R11</strain>
    </source>
</reference>
<organism evidence="1">
    <name type="scientific">Streptomyces sp. R11</name>
    <dbReference type="NCBI Taxonomy" id="3238625"/>
    <lineage>
        <taxon>Bacteria</taxon>
        <taxon>Bacillati</taxon>
        <taxon>Actinomycetota</taxon>
        <taxon>Actinomycetes</taxon>
        <taxon>Kitasatosporales</taxon>
        <taxon>Streptomycetaceae</taxon>
        <taxon>Streptomyces</taxon>
    </lineage>
</organism>
<dbReference type="AlphaFoldDB" id="A0AB39MSP8"/>
<name>A0AB39MSP8_9ACTN</name>
<gene>
    <name evidence="1" type="ORF">AB5J55_00085</name>
</gene>
<sequence>MLLSDKPFTGEGRLPFQGNMEQVVSDLVEHSQIAGIDEVLLDLCITTRDVHHLLDVSRELYTTAREAGV</sequence>
<dbReference type="EMBL" id="CP163432">
    <property type="protein sequence ID" value="XDQ08187.1"/>
    <property type="molecule type" value="Genomic_DNA"/>
</dbReference>
<evidence type="ECO:0000313" key="1">
    <source>
        <dbReference type="EMBL" id="XDQ08187.1"/>
    </source>
</evidence>